<sequence length="99" mass="10953">MLGSRKADIVVGLWDDRVLAIECKVSNSKVNSVKRIKNDAAVKARSWIQEFGTQLIVPAAVISGVFHPPNLLSAQADGLTIWWAHDLDQMVDWIRRTGG</sequence>
<organism evidence="1 2">
    <name type="scientific">Geodermatophilus africanus</name>
    <dbReference type="NCBI Taxonomy" id="1137993"/>
    <lineage>
        <taxon>Bacteria</taxon>
        <taxon>Bacillati</taxon>
        <taxon>Actinomycetota</taxon>
        <taxon>Actinomycetes</taxon>
        <taxon>Geodermatophilales</taxon>
        <taxon>Geodermatophilaceae</taxon>
        <taxon>Geodermatophilus</taxon>
    </lineage>
</organism>
<evidence type="ECO:0000313" key="2">
    <source>
        <dbReference type="Proteomes" id="UP000198921"/>
    </source>
</evidence>
<dbReference type="Pfam" id="PF09572">
    <property type="entry name" value="RE_XamI"/>
    <property type="match status" value="1"/>
</dbReference>
<reference evidence="2" key="1">
    <citation type="submission" date="2016-10" db="EMBL/GenBank/DDBJ databases">
        <authorList>
            <person name="Varghese N."/>
            <person name="Submissions S."/>
        </authorList>
    </citation>
    <scope>NUCLEOTIDE SEQUENCE [LARGE SCALE GENOMIC DNA]</scope>
    <source>
        <strain evidence="2">DSM 45422</strain>
    </source>
</reference>
<accession>A0A1H3CWD2</accession>
<keyword evidence="2" id="KW-1185">Reference proteome</keyword>
<name>A0A1H3CWD2_9ACTN</name>
<evidence type="ECO:0000313" key="1">
    <source>
        <dbReference type="EMBL" id="SDX57759.1"/>
    </source>
</evidence>
<dbReference type="EMBL" id="FNOT01000002">
    <property type="protein sequence ID" value="SDX57759.1"/>
    <property type="molecule type" value="Genomic_DNA"/>
</dbReference>
<keyword evidence="1" id="KW-0378">Hydrolase</keyword>
<proteinExistence type="predicted"/>
<dbReference type="GO" id="GO:0009036">
    <property type="term" value="F:type II site-specific deoxyribonuclease activity"/>
    <property type="evidence" value="ECO:0007669"/>
    <property type="project" value="InterPro"/>
</dbReference>
<dbReference type="Proteomes" id="UP000198921">
    <property type="component" value="Unassembled WGS sequence"/>
</dbReference>
<gene>
    <name evidence="1" type="ORF">SAMN05660209_00751</name>
</gene>
<keyword evidence="1" id="KW-0540">Nuclease</keyword>
<dbReference type="GO" id="GO:0003677">
    <property type="term" value="F:DNA binding"/>
    <property type="evidence" value="ECO:0007669"/>
    <property type="project" value="InterPro"/>
</dbReference>
<keyword evidence="1" id="KW-0255">Endonuclease</keyword>
<dbReference type="GO" id="GO:0009307">
    <property type="term" value="P:DNA restriction-modification system"/>
    <property type="evidence" value="ECO:0007669"/>
    <property type="project" value="InterPro"/>
</dbReference>
<dbReference type="InterPro" id="IPR019072">
    <property type="entry name" value="Restrct_endonuc_II_XamI"/>
</dbReference>
<dbReference type="AlphaFoldDB" id="A0A1H3CWD2"/>
<protein>
    <submittedName>
        <fullName evidence="1">XamI restriction endonuclease</fullName>
    </submittedName>
</protein>